<accession>A0ABT5EJY3</accession>
<dbReference type="Proteomes" id="UP001221411">
    <property type="component" value="Unassembled WGS sequence"/>
</dbReference>
<dbReference type="RefSeq" id="WP_271917492.1">
    <property type="nucleotide sequence ID" value="NZ_JAQNDO010000001.1"/>
</dbReference>
<organism evidence="1 2">
    <name type="scientific">Polyangium mundeleinium</name>
    <dbReference type="NCBI Taxonomy" id="2995306"/>
    <lineage>
        <taxon>Bacteria</taxon>
        <taxon>Pseudomonadati</taxon>
        <taxon>Myxococcota</taxon>
        <taxon>Polyangia</taxon>
        <taxon>Polyangiales</taxon>
        <taxon>Polyangiaceae</taxon>
        <taxon>Polyangium</taxon>
    </lineage>
</organism>
<comment type="caution">
    <text evidence="1">The sequence shown here is derived from an EMBL/GenBank/DDBJ whole genome shotgun (WGS) entry which is preliminary data.</text>
</comment>
<proteinExistence type="predicted"/>
<evidence type="ECO:0000313" key="2">
    <source>
        <dbReference type="Proteomes" id="UP001221411"/>
    </source>
</evidence>
<dbReference type="EMBL" id="JAQNDO010000001">
    <property type="protein sequence ID" value="MDC0742155.1"/>
    <property type="molecule type" value="Genomic_DNA"/>
</dbReference>
<evidence type="ECO:0000313" key="1">
    <source>
        <dbReference type="EMBL" id="MDC0742155.1"/>
    </source>
</evidence>
<reference evidence="1 2" key="1">
    <citation type="submission" date="2022-11" db="EMBL/GenBank/DDBJ databases">
        <title>Minimal conservation of predation-associated metabolite biosynthetic gene clusters underscores biosynthetic potential of Myxococcota including descriptions for ten novel species: Archangium lansinium sp. nov., Myxococcus landrumus sp. nov., Nannocystis bai.</title>
        <authorList>
            <person name="Ahearne A."/>
            <person name="Stevens C."/>
            <person name="Dowd S."/>
        </authorList>
    </citation>
    <scope>NUCLEOTIDE SEQUENCE [LARGE SCALE GENOMIC DNA]</scope>
    <source>
        <strain evidence="1 2">RJM3</strain>
    </source>
</reference>
<name>A0ABT5EJY3_9BACT</name>
<protein>
    <submittedName>
        <fullName evidence="1">Uncharacterized protein</fullName>
    </submittedName>
</protein>
<sequence>MTRTLESTSVIALPRLDANQAVVLAQQIEAATLDENGNARALPEAVTEALGDVKSDRVTLQDVLGPEAPTGEIRALDKLEDNAIAALILILAGWSRVRGQFELGDVAAELGAHLGVEEGLGFINMRPRDEYGVVDTKLKTIARENLEPKLAQIGLAPLLYHLREVHEHYGKALGMVHSVPAEERAAVRPRLDALTDSLRHYVAAVLGSVQRKKPATKELADALLRPLTTWQATPVKKAAKESAAGGVGP</sequence>
<gene>
    <name evidence="1" type="ORF">POL67_12410</name>
</gene>
<keyword evidence="2" id="KW-1185">Reference proteome</keyword>